<evidence type="ECO:0000313" key="4">
    <source>
        <dbReference type="Proteomes" id="UP001285352"/>
    </source>
</evidence>
<sequence>MKLLGFLFVFFVMPPLGYLTAATVWTHLGDQIVVTEAKDETPVGVARSCERQDPITLTGGFKAWYLCQVDVSARGGPARTMESRGFLTPEHIGVDVPVATTHNGRNLVANSDTMRYPNLAPLALAGTVIGWILLMAAMLWSLSRKHMPKKSVGRSREIA</sequence>
<name>A0ABU4UNT3_9PSEU</name>
<keyword evidence="4" id="KW-1185">Reference proteome</keyword>
<evidence type="ECO:0000256" key="2">
    <source>
        <dbReference type="SAM" id="SignalP"/>
    </source>
</evidence>
<dbReference type="Pfam" id="PF19873">
    <property type="entry name" value="DUF6346"/>
    <property type="match status" value="1"/>
</dbReference>
<feature type="chain" id="PRO_5046040341" evidence="2">
    <location>
        <begin position="22"/>
        <end position="159"/>
    </location>
</feature>
<evidence type="ECO:0000256" key="1">
    <source>
        <dbReference type="SAM" id="Phobius"/>
    </source>
</evidence>
<organism evidence="3 4">
    <name type="scientific">Lentzea sokolovensis</name>
    <dbReference type="NCBI Taxonomy" id="3095429"/>
    <lineage>
        <taxon>Bacteria</taxon>
        <taxon>Bacillati</taxon>
        <taxon>Actinomycetota</taxon>
        <taxon>Actinomycetes</taxon>
        <taxon>Pseudonocardiales</taxon>
        <taxon>Pseudonocardiaceae</taxon>
        <taxon>Lentzea</taxon>
    </lineage>
</organism>
<comment type="caution">
    <text evidence="3">The sequence shown here is derived from an EMBL/GenBank/DDBJ whole genome shotgun (WGS) entry which is preliminary data.</text>
</comment>
<feature type="signal peptide" evidence="2">
    <location>
        <begin position="1"/>
        <end position="21"/>
    </location>
</feature>
<keyword evidence="1" id="KW-1133">Transmembrane helix</keyword>
<accession>A0ABU4UNT3</accession>
<gene>
    <name evidence="3" type="ORF">SK854_02380</name>
</gene>
<keyword evidence="1" id="KW-0812">Transmembrane</keyword>
<reference evidence="3 4" key="1">
    <citation type="submission" date="2023-11" db="EMBL/GenBank/DDBJ databases">
        <title>Lentzea sokolovensis, sp. nov., Lentzea kristufkii, sp. nov., and Lentzea miocenensis, sp. nov., rare actinobacteria from Sokolov Coal Basin, Miocene lacustrine sediment, Czech Republic.</title>
        <authorList>
            <person name="Lara A."/>
            <person name="Kotroba L."/>
            <person name="Nouioui I."/>
            <person name="Neumann-Schaal M."/>
            <person name="Mast Y."/>
            <person name="Chronakova A."/>
        </authorList>
    </citation>
    <scope>NUCLEOTIDE SEQUENCE [LARGE SCALE GENOMIC DNA]</scope>
    <source>
        <strain evidence="3 4">BCCO 10_0061</strain>
    </source>
</reference>
<keyword evidence="2" id="KW-0732">Signal</keyword>
<protein>
    <submittedName>
        <fullName evidence="3">DUF6346 domain-containing protein</fullName>
    </submittedName>
</protein>
<dbReference type="InterPro" id="IPR045927">
    <property type="entry name" value="DUF6346"/>
</dbReference>
<proteinExistence type="predicted"/>
<dbReference type="RefSeq" id="WP_319973267.1">
    <property type="nucleotide sequence ID" value="NZ_JAXAVU010000001.1"/>
</dbReference>
<evidence type="ECO:0000313" key="3">
    <source>
        <dbReference type="EMBL" id="MDX8140940.1"/>
    </source>
</evidence>
<keyword evidence="1" id="KW-0472">Membrane</keyword>
<feature type="transmembrane region" description="Helical" evidence="1">
    <location>
        <begin position="119"/>
        <end position="140"/>
    </location>
</feature>
<dbReference type="Proteomes" id="UP001285352">
    <property type="component" value="Unassembled WGS sequence"/>
</dbReference>
<dbReference type="EMBL" id="JAXAVU010000001">
    <property type="protein sequence ID" value="MDX8140940.1"/>
    <property type="molecule type" value="Genomic_DNA"/>
</dbReference>